<dbReference type="InterPro" id="IPR036388">
    <property type="entry name" value="WH-like_DNA-bd_sf"/>
</dbReference>
<dbReference type="InterPro" id="IPR002182">
    <property type="entry name" value="NB-ARC"/>
</dbReference>
<dbReference type="Gene3D" id="3.40.50.300">
    <property type="entry name" value="P-loop containing nucleotide triphosphate hydrolases"/>
    <property type="match status" value="1"/>
</dbReference>
<organism evidence="3 4">
    <name type="scientific">Ideonella azotifigens</name>
    <dbReference type="NCBI Taxonomy" id="513160"/>
    <lineage>
        <taxon>Bacteria</taxon>
        <taxon>Pseudomonadati</taxon>
        <taxon>Pseudomonadota</taxon>
        <taxon>Betaproteobacteria</taxon>
        <taxon>Burkholderiales</taxon>
        <taxon>Sphaerotilaceae</taxon>
        <taxon>Ideonella</taxon>
    </lineage>
</organism>
<feature type="domain" description="Winged helix-turn-helix" evidence="2">
    <location>
        <begin position="462"/>
        <end position="538"/>
    </location>
</feature>
<evidence type="ECO:0000313" key="3">
    <source>
        <dbReference type="EMBL" id="GAA0753057.1"/>
    </source>
</evidence>
<evidence type="ECO:0000313" key="4">
    <source>
        <dbReference type="Proteomes" id="UP001500279"/>
    </source>
</evidence>
<evidence type="ECO:0008006" key="5">
    <source>
        <dbReference type="Google" id="ProtNLM"/>
    </source>
</evidence>
<dbReference type="PANTHER" id="PTHR47691:SF3">
    <property type="entry name" value="HTH-TYPE TRANSCRIPTIONAL REGULATOR RV0890C-RELATED"/>
    <property type="match status" value="1"/>
</dbReference>
<dbReference type="Gene3D" id="1.10.10.10">
    <property type="entry name" value="Winged helix-like DNA-binding domain superfamily/Winged helix DNA-binding domain"/>
    <property type="match status" value="1"/>
</dbReference>
<dbReference type="PANTHER" id="PTHR47691">
    <property type="entry name" value="REGULATOR-RELATED"/>
    <property type="match status" value="1"/>
</dbReference>
<dbReference type="Pfam" id="PF25872">
    <property type="entry name" value="HTH_77"/>
    <property type="match status" value="1"/>
</dbReference>
<feature type="domain" description="NB-ARC" evidence="1">
    <location>
        <begin position="201"/>
        <end position="325"/>
    </location>
</feature>
<reference evidence="3 4" key="1">
    <citation type="journal article" date="2019" name="Int. J. Syst. Evol. Microbiol.">
        <title>The Global Catalogue of Microorganisms (GCM) 10K type strain sequencing project: providing services to taxonomists for standard genome sequencing and annotation.</title>
        <authorList>
            <consortium name="The Broad Institute Genomics Platform"/>
            <consortium name="The Broad Institute Genome Sequencing Center for Infectious Disease"/>
            <person name="Wu L."/>
            <person name="Ma J."/>
        </authorList>
    </citation>
    <scope>NUCLEOTIDE SEQUENCE [LARGE SCALE GENOMIC DNA]</scope>
    <source>
        <strain evidence="3 4">JCM 15503</strain>
    </source>
</reference>
<keyword evidence="4" id="KW-1185">Reference proteome</keyword>
<dbReference type="SUPFAM" id="SSF52540">
    <property type="entry name" value="P-loop containing nucleoside triphosphate hydrolases"/>
    <property type="match status" value="1"/>
</dbReference>
<dbReference type="InterPro" id="IPR058852">
    <property type="entry name" value="HTH_77"/>
</dbReference>
<protein>
    <recommendedName>
        <fullName evidence="5">AAA family ATPase</fullName>
    </recommendedName>
</protein>
<accession>A0ABN1K393</accession>
<dbReference type="InterPro" id="IPR027417">
    <property type="entry name" value="P-loop_NTPase"/>
</dbReference>
<proteinExistence type="predicted"/>
<comment type="caution">
    <text evidence="3">The sequence shown here is derived from an EMBL/GenBank/DDBJ whole genome shotgun (WGS) entry which is preliminary data.</text>
</comment>
<dbReference type="RefSeq" id="WP_231012841.1">
    <property type="nucleotide sequence ID" value="NZ_BAAAEW010000016.1"/>
</dbReference>
<dbReference type="Proteomes" id="UP001500279">
    <property type="component" value="Unassembled WGS sequence"/>
</dbReference>
<gene>
    <name evidence="3" type="ORF">GCM10009107_27660</name>
</gene>
<name>A0ABN1K393_9BURK</name>
<dbReference type="PRINTS" id="PR00364">
    <property type="entry name" value="DISEASERSIST"/>
</dbReference>
<dbReference type="InterPro" id="IPR016032">
    <property type="entry name" value="Sig_transdc_resp-reg_C-effctor"/>
</dbReference>
<dbReference type="EMBL" id="BAAAEW010000016">
    <property type="protein sequence ID" value="GAA0753057.1"/>
    <property type="molecule type" value="Genomic_DNA"/>
</dbReference>
<dbReference type="SUPFAM" id="SSF46894">
    <property type="entry name" value="C-terminal effector domain of the bipartite response regulators"/>
    <property type="match status" value="1"/>
</dbReference>
<evidence type="ECO:0000259" key="1">
    <source>
        <dbReference type="Pfam" id="PF00931"/>
    </source>
</evidence>
<dbReference type="Pfam" id="PF00931">
    <property type="entry name" value="NB-ARC"/>
    <property type="match status" value="1"/>
</dbReference>
<evidence type="ECO:0000259" key="2">
    <source>
        <dbReference type="Pfam" id="PF25872"/>
    </source>
</evidence>
<sequence length="935" mass="101103">MSPPPVPLSPALPAARWQVRLLGELSLQDGQRTLTRLPSRAAAALLARLALWPERAHAREELVELLWPGVALDVGRNRLRQTLSVLKQLLEAGGGTVILTERQHLRAAPGAFACDALQFEADCRAGRFEAARALYRGELLPGFYDDWVDDERMRLAALAEALPEARLAAPVPTGPAPLPAPWTPALPLYLTPAFGMAAARERLRQALRRQRLVSIVGPGGSGKTRLAVEGARELAEAGGDWPGWLLFVPMVQCFDAAQLVDRLLITLQLDSHAAEPLEQVRQALAGRTTLLVLDNLEQVAQPAAELVTELLATLPTLRIVTTTRQVLGVDGEQLLAVEPLPLPAAGDSAEQMVANPAVALFVDRARERRSDFHLNPQNAAAIGELVRLLEGHPLAIELAAARVRSTPPTQWVQLLDSARTQVALGRASSDTLALLARAGPRGAADTRHASMLQVIAWSWRLLDDGQRSLLAALAVFDGGCDAAAARAVAEPEASPARVQQTLDELVASSLIVMHEAPGDAARPPRFTPYEAVREYAAAQFDDAQRTAWRSRHRQWLCHLPTLDGPTPDLARLRHELPNLLLALASAVHDVQAAEAWAIVWAHRAALTDLTLPATGLATLEAALQATPEPALRLLGHAVLAAHGFEAGLHVAALAHADAALALIGTPAQVAQAPELPADLVDQRPEPLPAWAVGWALRVRMRVGQPMAEDDAWLLAALQSAEAVKADSLHARLLGLQASLIMRNRNDHAGAEPLRRRVLALWTGSGNRLRANEGRIALAINLGFQRRVAEQLVLLGEVEAEARALGQSRLLCFTLSVRGYCLGDLRRHAEALQAFHACLEEAVKALAWRELFYGLWNLPRALAHLRQPERAATVMGFAQAFFAERFGVLGPEDTREARRTRWLIALQIGWPATEAAWRAGAAMSLTQVLALALSKG</sequence>